<keyword evidence="1" id="KW-0547">Nucleotide-binding</keyword>
<dbReference type="EMBL" id="CP033459">
    <property type="protein sequence ID" value="QFQ13411.1"/>
    <property type="molecule type" value="Genomic_DNA"/>
</dbReference>
<dbReference type="InterPro" id="IPR013815">
    <property type="entry name" value="ATP_grasp_subdomain_1"/>
</dbReference>
<organism evidence="3 4">
    <name type="scientific">Pseudoprevotella muciniphila</name>
    <dbReference type="NCBI Taxonomy" id="2133944"/>
    <lineage>
        <taxon>Bacteria</taxon>
        <taxon>Pseudomonadati</taxon>
        <taxon>Bacteroidota</taxon>
        <taxon>Bacteroidia</taxon>
        <taxon>Bacteroidales</taxon>
        <taxon>Prevotellaceae</taxon>
        <taxon>Pseudoprevotella</taxon>
    </lineage>
</organism>
<accession>A0A5P8E8T9</accession>
<evidence type="ECO:0000259" key="2">
    <source>
        <dbReference type="PROSITE" id="PS50975"/>
    </source>
</evidence>
<reference evidence="3 4" key="1">
    <citation type="submission" date="2018-11" db="EMBL/GenBank/DDBJ databases">
        <authorList>
            <person name="Na S.W."/>
            <person name="Baik M."/>
        </authorList>
    </citation>
    <scope>NUCLEOTIDE SEQUENCE [LARGE SCALE GENOMIC DNA]</scope>
    <source>
        <strain evidence="3 4">E39</strain>
    </source>
</reference>
<feature type="domain" description="ATP-grasp" evidence="2">
    <location>
        <begin position="120"/>
        <end position="304"/>
    </location>
</feature>
<dbReference type="InterPro" id="IPR011761">
    <property type="entry name" value="ATP-grasp"/>
</dbReference>
<keyword evidence="4" id="KW-1185">Reference proteome</keyword>
<dbReference type="Gene3D" id="3.30.1490.20">
    <property type="entry name" value="ATP-grasp fold, A domain"/>
    <property type="match status" value="1"/>
</dbReference>
<protein>
    <submittedName>
        <fullName evidence="3">ATP-grasp domain-containing protein</fullName>
    </submittedName>
</protein>
<evidence type="ECO:0000313" key="4">
    <source>
        <dbReference type="Proteomes" id="UP000249375"/>
    </source>
</evidence>
<sequence>MKIKQAIILGDATNNTLGVVRSLGLKKVPLILILIAEKDPWFVSESKYVRHGNLYRIKNIEELMPLLLSIHNSEYEQSLMCTFDEVAMFIDKHEEELSKLFRTPARGSHILQYFNKATLCDLAEKCGLEVPRTIIYNRSEDIPTDKITFPVMIKPLHSIEGAKEDIHKCNNKEELQSALQAESNCPKFVIQEYIEKDFELDVFGVRTEEGVIIPGGVRKIRHFPAGTGAGAYGIFLPTDELKLDIPKINELLKQTGYYGLFSIEFLRKGERSIFMEVNFRNDGIAYAATVGGVNLPEIYINPISNAPKARKNYMMNYSIDFLYVKSGEVPLRTWLRDFFRTRCFINFNRHDTRPTRCYYWHKIKSKFYKNR</sequence>
<dbReference type="Gene3D" id="3.30.470.20">
    <property type="entry name" value="ATP-grasp fold, B domain"/>
    <property type="match status" value="1"/>
</dbReference>
<dbReference type="SUPFAM" id="SSF56059">
    <property type="entry name" value="Glutathione synthetase ATP-binding domain-like"/>
    <property type="match status" value="1"/>
</dbReference>
<dbReference type="GO" id="GO:0005524">
    <property type="term" value="F:ATP binding"/>
    <property type="evidence" value="ECO:0007669"/>
    <property type="project" value="UniProtKB-UniRule"/>
</dbReference>
<dbReference type="OrthoDB" id="783569at2"/>
<evidence type="ECO:0000313" key="3">
    <source>
        <dbReference type="EMBL" id="QFQ13411.1"/>
    </source>
</evidence>
<dbReference type="AlphaFoldDB" id="A0A5P8E8T9"/>
<name>A0A5P8E8T9_9BACT</name>
<dbReference type="Proteomes" id="UP000249375">
    <property type="component" value="Chromosome"/>
</dbReference>
<keyword evidence="1" id="KW-0067">ATP-binding</keyword>
<gene>
    <name evidence="3" type="ORF">C7Y71_010520</name>
</gene>
<dbReference type="RefSeq" id="WP_111897641.1">
    <property type="nucleotide sequence ID" value="NZ_CP033459.1"/>
</dbReference>
<evidence type="ECO:0000256" key="1">
    <source>
        <dbReference type="PROSITE-ProRule" id="PRU00409"/>
    </source>
</evidence>
<dbReference type="PROSITE" id="PS50975">
    <property type="entry name" value="ATP_GRASP"/>
    <property type="match status" value="1"/>
</dbReference>
<proteinExistence type="predicted"/>
<dbReference type="KEGG" id="alq:C7Y71_010520"/>
<dbReference type="GO" id="GO:0046872">
    <property type="term" value="F:metal ion binding"/>
    <property type="evidence" value="ECO:0007669"/>
    <property type="project" value="InterPro"/>
</dbReference>